<feature type="transmembrane region" description="Helical" evidence="8">
    <location>
        <begin position="98"/>
        <end position="118"/>
    </location>
</feature>
<feature type="transmembrane region" description="Helical" evidence="8">
    <location>
        <begin position="130"/>
        <end position="150"/>
    </location>
</feature>
<name>K8P885_9BRAD</name>
<evidence type="ECO:0000313" key="11">
    <source>
        <dbReference type="Proteomes" id="UP000001095"/>
    </source>
</evidence>
<proteinExistence type="predicted"/>
<dbReference type="AlphaFoldDB" id="K8P885"/>
<evidence type="ECO:0000256" key="6">
    <source>
        <dbReference type="ARBA" id="ARBA00022989"/>
    </source>
</evidence>
<evidence type="ECO:0000256" key="1">
    <source>
        <dbReference type="ARBA" id="ARBA00004651"/>
    </source>
</evidence>
<feature type="domain" description="Glycosyltransferase RgtA/B/C/D-like" evidence="9">
    <location>
        <begin position="78"/>
        <end position="244"/>
    </location>
</feature>
<dbReference type="GO" id="GO:0005886">
    <property type="term" value="C:plasma membrane"/>
    <property type="evidence" value="ECO:0007669"/>
    <property type="project" value="UniProtKB-SubCell"/>
</dbReference>
<dbReference type="EMBL" id="AGWY01000006">
    <property type="protein sequence ID" value="EKS38752.1"/>
    <property type="molecule type" value="Genomic_DNA"/>
</dbReference>
<feature type="transmembrane region" description="Helical" evidence="8">
    <location>
        <begin position="36"/>
        <end position="56"/>
    </location>
</feature>
<evidence type="ECO:0000256" key="8">
    <source>
        <dbReference type="SAM" id="Phobius"/>
    </source>
</evidence>
<keyword evidence="11" id="KW-1185">Reference proteome</keyword>
<feature type="transmembrane region" description="Helical" evidence="8">
    <location>
        <begin position="307"/>
        <end position="328"/>
    </location>
</feature>
<comment type="caution">
    <text evidence="10">The sequence shown here is derived from an EMBL/GenBank/DDBJ whole genome shotgun (WGS) entry which is preliminary data.</text>
</comment>
<evidence type="ECO:0000256" key="2">
    <source>
        <dbReference type="ARBA" id="ARBA00022475"/>
    </source>
</evidence>
<feature type="transmembrane region" description="Helical" evidence="8">
    <location>
        <begin position="225"/>
        <end position="246"/>
    </location>
</feature>
<dbReference type="PATRIC" id="fig|883079.3.peg.1237"/>
<dbReference type="GO" id="GO:0016763">
    <property type="term" value="F:pentosyltransferase activity"/>
    <property type="evidence" value="ECO:0007669"/>
    <property type="project" value="TreeGrafter"/>
</dbReference>
<evidence type="ECO:0000256" key="3">
    <source>
        <dbReference type="ARBA" id="ARBA00022676"/>
    </source>
</evidence>
<evidence type="ECO:0000256" key="7">
    <source>
        <dbReference type="ARBA" id="ARBA00023136"/>
    </source>
</evidence>
<dbReference type="GO" id="GO:0009103">
    <property type="term" value="P:lipopolysaccharide biosynthetic process"/>
    <property type="evidence" value="ECO:0007669"/>
    <property type="project" value="UniProtKB-ARBA"/>
</dbReference>
<comment type="subcellular location">
    <subcellularLocation>
        <location evidence="1">Cell membrane</location>
        <topology evidence="1">Multi-pass membrane protein</topology>
    </subcellularLocation>
</comment>
<keyword evidence="6 8" id="KW-1133">Transmembrane helix</keyword>
<reference evidence="10 11" key="1">
    <citation type="submission" date="2012-04" db="EMBL/GenBank/DDBJ databases">
        <title>The Genome Sequence of Afipia clevelandensis ATCC 49720.</title>
        <authorList>
            <consortium name="The Broad Institute Genome Sequencing Platform"/>
            <person name="Earl A."/>
            <person name="Ward D."/>
            <person name="Feldgarden M."/>
            <person name="Gevers D."/>
            <person name="Huys G."/>
            <person name="Walker B."/>
            <person name="Young S.K."/>
            <person name="Zeng Q."/>
            <person name="Gargeya S."/>
            <person name="Fitzgerald M."/>
            <person name="Haas B."/>
            <person name="Abouelleil A."/>
            <person name="Alvarado L."/>
            <person name="Arachchi H.M."/>
            <person name="Berlin A."/>
            <person name="Chapman S.B."/>
            <person name="Goldberg J."/>
            <person name="Griggs A."/>
            <person name="Gujja S."/>
            <person name="Hansen M."/>
            <person name="Howarth C."/>
            <person name="Imamovic A."/>
            <person name="Larimer J."/>
            <person name="McCowen C."/>
            <person name="Montmayeur A."/>
            <person name="Murphy C."/>
            <person name="Neiman D."/>
            <person name="Pearson M."/>
            <person name="Priest M."/>
            <person name="Roberts A."/>
            <person name="Saif S."/>
            <person name="Shea T."/>
            <person name="Sisk P."/>
            <person name="Sykes S."/>
            <person name="Wortman J."/>
            <person name="Nusbaum C."/>
            <person name="Birren B."/>
        </authorList>
    </citation>
    <scope>NUCLEOTIDE SEQUENCE [LARGE SCALE GENOMIC DNA]</scope>
    <source>
        <strain evidence="10 11">ATCC 49720</strain>
    </source>
</reference>
<dbReference type="PANTHER" id="PTHR33908:SF11">
    <property type="entry name" value="MEMBRANE PROTEIN"/>
    <property type="match status" value="1"/>
</dbReference>
<dbReference type="Proteomes" id="UP000001095">
    <property type="component" value="Unassembled WGS sequence"/>
</dbReference>
<feature type="transmembrane region" description="Helical" evidence="8">
    <location>
        <begin position="365"/>
        <end position="383"/>
    </location>
</feature>
<dbReference type="Pfam" id="PF13231">
    <property type="entry name" value="PMT_2"/>
    <property type="match status" value="1"/>
</dbReference>
<keyword evidence="7 8" id="KW-0472">Membrane</keyword>
<keyword evidence="5 8" id="KW-0812">Transmembrane</keyword>
<dbReference type="InterPro" id="IPR050297">
    <property type="entry name" value="LipidA_mod_glycosyltrf_83"/>
</dbReference>
<keyword evidence="2" id="KW-1003">Cell membrane</keyword>
<evidence type="ECO:0000259" key="9">
    <source>
        <dbReference type="Pfam" id="PF13231"/>
    </source>
</evidence>
<feature type="transmembrane region" description="Helical" evidence="8">
    <location>
        <begin position="334"/>
        <end position="353"/>
    </location>
</feature>
<evidence type="ECO:0000256" key="4">
    <source>
        <dbReference type="ARBA" id="ARBA00022679"/>
    </source>
</evidence>
<keyword evidence="4" id="KW-0808">Transferase</keyword>
<feature type="transmembrane region" description="Helical" evidence="8">
    <location>
        <begin position="184"/>
        <end position="213"/>
    </location>
</feature>
<evidence type="ECO:0000313" key="10">
    <source>
        <dbReference type="EMBL" id="EKS38752.1"/>
    </source>
</evidence>
<accession>K8P885</accession>
<dbReference type="PANTHER" id="PTHR33908">
    <property type="entry name" value="MANNOSYLTRANSFERASE YKCB-RELATED"/>
    <property type="match status" value="1"/>
</dbReference>
<dbReference type="InterPro" id="IPR038731">
    <property type="entry name" value="RgtA/B/C-like"/>
</dbReference>
<sequence length="535" mass="59164">MLADPGEQQTSPARRLGWRAMSEAFSTLVVKRPAAVVVWTIVLGTAFRFAMAFAGIDFDHTEAYYIANARHLSLSYFDHPPLTFWIAWATRTVTGAEALPILRAPFIAMFIGTTWMTYRLGTRLFDRRAGAAAVLLLNLSPVFTISFGAWVQPDGPATFFVLAAILLIVRLEDIATPGQRLKGWLGVGACFGLALLSKYSAAVTAIGLLLFAITSRKHRCWFSEPGPYLGAVLAFLIFSPVLIWNWRHGWVSFEFQGQRPFEYTGISPVSLLETIIGQAALIGPWIWVPCLQAAVWGLARGRAEWRAWLPSVLGATPIALFTVIALWSSSGGHHHWQAPGYLLLFPLAGHFVVRKLERADALTRNWLLASTLTTVAIVAVLATEIKTGMFWNLLSSSRTEGRANPALKGLRWDALRPVFDAKGFTGRQRLFVATTARGIDGKVDFEVGDKLPVLCLCGDARNYAFSQDSKAAIGWDAVIVIADDQNHQLAARLGPFFETIEPVQTVEVRRGRSLVVRLHLYYGKNYLTPYPTTPF</sequence>
<evidence type="ECO:0000256" key="5">
    <source>
        <dbReference type="ARBA" id="ARBA00022692"/>
    </source>
</evidence>
<gene>
    <name evidence="10" type="ORF">HMPREF9696_01221</name>
</gene>
<dbReference type="HOGENOM" id="CLU_016165_1_0_5"/>
<keyword evidence="3" id="KW-0328">Glycosyltransferase</keyword>
<protein>
    <recommendedName>
        <fullName evidence="9">Glycosyltransferase RgtA/B/C/D-like domain-containing protein</fullName>
    </recommendedName>
</protein>
<organism evidence="10 11">
    <name type="scientific">Afipia clevelandensis ATCC 49720</name>
    <dbReference type="NCBI Taxonomy" id="883079"/>
    <lineage>
        <taxon>Bacteria</taxon>
        <taxon>Pseudomonadati</taxon>
        <taxon>Pseudomonadota</taxon>
        <taxon>Alphaproteobacteria</taxon>
        <taxon>Hyphomicrobiales</taxon>
        <taxon>Nitrobacteraceae</taxon>
        <taxon>Afipia</taxon>
    </lineage>
</organism>